<sequence length="79" mass="8098">MALGRWGAGALGRWASRVCAAVGADLTGNATRPAGWRWRGRCPGASRSAFRGPGGGRVGVVAGYAGDRRVAVDQTSDEP</sequence>
<accession>A0A840VJJ5</accession>
<proteinExistence type="predicted"/>
<reference evidence="1 2" key="1">
    <citation type="submission" date="2020-08" db="EMBL/GenBank/DDBJ databases">
        <title>Sequencing the genomes of 1000 actinobacteria strains.</title>
        <authorList>
            <person name="Klenk H.-P."/>
        </authorList>
    </citation>
    <scope>NUCLEOTIDE SEQUENCE [LARGE SCALE GENOMIC DNA]</scope>
    <source>
        <strain evidence="1 2">DSM 103125</strain>
    </source>
</reference>
<name>A0A840VJJ5_9ACTN</name>
<comment type="caution">
    <text evidence="1">The sequence shown here is derived from an EMBL/GenBank/DDBJ whole genome shotgun (WGS) entry which is preliminary data.</text>
</comment>
<evidence type="ECO:0000313" key="2">
    <source>
        <dbReference type="Proteomes" id="UP000586947"/>
    </source>
</evidence>
<dbReference type="AlphaFoldDB" id="A0A840VJJ5"/>
<keyword evidence="2" id="KW-1185">Reference proteome</keyword>
<evidence type="ECO:0000313" key="1">
    <source>
        <dbReference type="EMBL" id="MBB5477052.1"/>
    </source>
</evidence>
<protein>
    <submittedName>
        <fullName evidence="1">Uncharacterized protein</fullName>
    </submittedName>
</protein>
<organism evidence="1 2">
    <name type="scientific">Micromonospora parathelypteridis</name>
    <dbReference type="NCBI Taxonomy" id="1839617"/>
    <lineage>
        <taxon>Bacteria</taxon>
        <taxon>Bacillati</taxon>
        <taxon>Actinomycetota</taxon>
        <taxon>Actinomycetes</taxon>
        <taxon>Micromonosporales</taxon>
        <taxon>Micromonosporaceae</taxon>
        <taxon>Micromonospora</taxon>
    </lineage>
</organism>
<gene>
    <name evidence="1" type="ORF">HNR20_001557</name>
</gene>
<dbReference type="Proteomes" id="UP000586947">
    <property type="component" value="Unassembled WGS sequence"/>
</dbReference>
<dbReference type="EMBL" id="JACHDP010000001">
    <property type="protein sequence ID" value="MBB5477052.1"/>
    <property type="molecule type" value="Genomic_DNA"/>
</dbReference>